<name>A0A1H0WS07_9PSEU</name>
<accession>A0A1H0WS07</accession>
<proteinExistence type="predicted"/>
<dbReference type="Proteomes" id="UP000199691">
    <property type="component" value="Unassembled WGS sequence"/>
</dbReference>
<dbReference type="EMBL" id="FNIX01000022">
    <property type="protein sequence ID" value="SDP93443.1"/>
    <property type="molecule type" value="Genomic_DNA"/>
</dbReference>
<gene>
    <name evidence="2" type="ORF">SAMN05421507_12210</name>
</gene>
<sequence length="64" mass="6691">MQPLAESAACQPPSLGGVTVPDPSGNQGGDARLDAIRRRVGEGRLMLDVSAAEHVRRRLLRGAG</sequence>
<evidence type="ECO:0000256" key="1">
    <source>
        <dbReference type="SAM" id="MobiDB-lite"/>
    </source>
</evidence>
<keyword evidence="3" id="KW-1185">Reference proteome</keyword>
<dbReference type="AlphaFoldDB" id="A0A1H0WS07"/>
<protein>
    <submittedName>
        <fullName evidence="2">Uncharacterized protein</fullName>
    </submittedName>
</protein>
<feature type="region of interest" description="Disordered" evidence="1">
    <location>
        <begin position="1"/>
        <end position="32"/>
    </location>
</feature>
<dbReference type="STRING" id="641025.SAMN05421507_12210"/>
<reference evidence="3" key="1">
    <citation type="submission" date="2016-10" db="EMBL/GenBank/DDBJ databases">
        <authorList>
            <person name="Varghese N."/>
            <person name="Submissions S."/>
        </authorList>
    </citation>
    <scope>NUCLEOTIDE SEQUENCE [LARGE SCALE GENOMIC DNA]</scope>
    <source>
        <strain evidence="3">CGMCC 4.6609</strain>
    </source>
</reference>
<evidence type="ECO:0000313" key="3">
    <source>
        <dbReference type="Proteomes" id="UP000199691"/>
    </source>
</evidence>
<evidence type="ECO:0000313" key="2">
    <source>
        <dbReference type="EMBL" id="SDP93443.1"/>
    </source>
</evidence>
<organism evidence="2 3">
    <name type="scientific">Lentzea jiangxiensis</name>
    <dbReference type="NCBI Taxonomy" id="641025"/>
    <lineage>
        <taxon>Bacteria</taxon>
        <taxon>Bacillati</taxon>
        <taxon>Actinomycetota</taxon>
        <taxon>Actinomycetes</taxon>
        <taxon>Pseudonocardiales</taxon>
        <taxon>Pseudonocardiaceae</taxon>
        <taxon>Lentzea</taxon>
    </lineage>
</organism>